<dbReference type="STRING" id="41688.A0A2N3NLQ5"/>
<keyword evidence="6" id="KW-0813">Transport</keyword>
<accession>A0A2N3NLQ5</accession>
<feature type="compositionally biased region" description="Low complexity" evidence="11">
    <location>
        <begin position="318"/>
        <end position="331"/>
    </location>
</feature>
<dbReference type="Gene3D" id="1.20.1270.60">
    <property type="entry name" value="Arfaptin homology (AH) domain/BAR domain"/>
    <property type="match status" value="1"/>
</dbReference>
<evidence type="ECO:0000256" key="4">
    <source>
        <dbReference type="ARBA" id="ARBA00010883"/>
    </source>
</evidence>
<dbReference type="VEuPathDB" id="FungiDB:jhhlp_000128"/>
<keyword evidence="7" id="KW-0963">Cytoplasm</keyword>
<evidence type="ECO:0000256" key="10">
    <source>
        <dbReference type="ARBA" id="ARBA00072009"/>
    </source>
</evidence>
<feature type="region of interest" description="Disordered" evidence="11">
    <location>
        <begin position="185"/>
        <end position="385"/>
    </location>
</feature>
<dbReference type="Pfam" id="PF19566">
    <property type="entry name" value="Snx8_BAR_dom"/>
    <property type="match status" value="1"/>
</dbReference>
<dbReference type="SUPFAM" id="SSF64268">
    <property type="entry name" value="PX domain"/>
    <property type="match status" value="1"/>
</dbReference>
<dbReference type="GO" id="GO:0042147">
    <property type="term" value="P:retrograde transport, endosome to Golgi"/>
    <property type="evidence" value="ECO:0007669"/>
    <property type="project" value="InterPro"/>
</dbReference>
<dbReference type="CDD" id="cd06866">
    <property type="entry name" value="PX_SNX8_Mvp1p_like"/>
    <property type="match status" value="1"/>
</dbReference>
<feature type="domain" description="PX" evidence="12">
    <location>
        <begin position="391"/>
        <end position="505"/>
    </location>
</feature>
<dbReference type="Pfam" id="PF00787">
    <property type="entry name" value="PX"/>
    <property type="match status" value="1"/>
</dbReference>
<dbReference type="InterPro" id="IPR045734">
    <property type="entry name" value="Snx8_BAR_dom"/>
</dbReference>
<evidence type="ECO:0000256" key="1">
    <source>
        <dbReference type="ARBA" id="ARBA00002474"/>
    </source>
</evidence>
<feature type="region of interest" description="Disordered" evidence="11">
    <location>
        <begin position="1"/>
        <end position="65"/>
    </location>
</feature>
<feature type="compositionally biased region" description="Pro residues" evidence="11">
    <location>
        <begin position="201"/>
        <end position="214"/>
    </location>
</feature>
<evidence type="ECO:0000256" key="2">
    <source>
        <dbReference type="ARBA" id="ARBA00004287"/>
    </source>
</evidence>
<evidence type="ECO:0000256" key="11">
    <source>
        <dbReference type="SAM" id="MobiDB-lite"/>
    </source>
</evidence>
<dbReference type="InterPro" id="IPR028662">
    <property type="entry name" value="SNX8/Mvp1"/>
</dbReference>
<organism evidence="13 14">
    <name type="scientific">Lomentospora prolificans</name>
    <dbReference type="NCBI Taxonomy" id="41688"/>
    <lineage>
        <taxon>Eukaryota</taxon>
        <taxon>Fungi</taxon>
        <taxon>Dikarya</taxon>
        <taxon>Ascomycota</taxon>
        <taxon>Pezizomycotina</taxon>
        <taxon>Sordariomycetes</taxon>
        <taxon>Hypocreomycetidae</taxon>
        <taxon>Microascales</taxon>
        <taxon>Microascaceae</taxon>
        <taxon>Lomentospora</taxon>
    </lineage>
</organism>
<evidence type="ECO:0000256" key="9">
    <source>
        <dbReference type="ARBA" id="ARBA00023136"/>
    </source>
</evidence>
<dbReference type="PANTHER" id="PTHR47554">
    <property type="entry name" value="SORTING NEXIN MVP1"/>
    <property type="match status" value="1"/>
</dbReference>
<dbReference type="InterPro" id="IPR035704">
    <property type="entry name" value="SNX8/Mvp1_PX"/>
</dbReference>
<dbReference type="PANTHER" id="PTHR47554:SF1">
    <property type="entry name" value="SORTING NEXIN MVP1"/>
    <property type="match status" value="1"/>
</dbReference>
<dbReference type="GO" id="GO:0005829">
    <property type="term" value="C:cytosol"/>
    <property type="evidence" value="ECO:0007669"/>
    <property type="project" value="GOC"/>
</dbReference>
<sequence>MSLFGTSPPGESPSVASSASRTRGLFNDDQPSKSSSSLFDDDDGGSGSGSPWDMPTPRRRQSRGDVVKTLLRSADVPESYVELFDKILEDDVDGGLGKISQRGLNHLFAAARISSEQRDRILQLVSPGGGKVGRNEFNVLLALVGLVQEGETVSLDAVDERRRDLPKPKLIGINAEPELQTAELAAKPPQKPVQQQQQQQPPQPPPKPSTPPPRSQSFSPSTMDYPADADADPWNTPDVHKHRQHHSDDVVPTLSTTQSTNAAATNGDRPQESETNGGGSDQGSYPSMSMSMPAPSTDPISSYTSPTPASPPRHPSLSASATGVPSSTPSTGGWGGLYDNTSLSTPIGFGDALRSPPANPFGGPSPRQQNASQEPAFPRAISSGRTGNSLEEVVTVNLMPEKEGIFLFQHHNYEVSSSRRGSKVVRRYSDFTWLLECLHKRYPFRALPPLPPKRVAVNGNHLSNDRAFMEKRRRGLARFLNALVRHPILSQEQLVVMFLTVPTELAVWRKQATISVQEEFDGRSLPPGLEDSLPPTLEDLFSRSRAGIKRSTELYTGICNIMDRLVKRTEGVAADHARLALSLASLTEATAETYATDTSEVALLNDGLMAMGKHLRTGQSLLEDESRAWEAGVLEDLKRQRDGLMSMRDMFERRERLDRDNIPYLEKRIQTNEAKLANLRDKPEGMVKPGEIEKVAESIIKDKESIVKQHNRSVFVRECIRDELRYFQASQYHVSRWNQDWAQERVKYAEVLADNWRSLLDELEGMPLGE</sequence>
<dbReference type="AlphaFoldDB" id="A0A2N3NLQ5"/>
<keyword evidence="8" id="KW-0653">Protein transport</keyword>
<dbReference type="FunFam" id="1.20.1270.60:FF:000072">
    <property type="entry name" value="Sorting nexin MVP1"/>
    <property type="match status" value="1"/>
</dbReference>
<evidence type="ECO:0000256" key="7">
    <source>
        <dbReference type="ARBA" id="ARBA00022490"/>
    </source>
</evidence>
<dbReference type="InParanoid" id="A0A2N3NLQ5"/>
<dbReference type="Proteomes" id="UP000233524">
    <property type="component" value="Unassembled WGS sequence"/>
</dbReference>
<dbReference type="OrthoDB" id="10064318at2759"/>
<comment type="subcellular location">
    <subcellularLocation>
        <location evidence="3">Cytoplasm</location>
    </subcellularLocation>
    <subcellularLocation>
        <location evidence="2">Membrane</location>
        <topology evidence="2">Peripheral membrane protein</topology>
        <orientation evidence="2">Cytoplasmic side</orientation>
    </subcellularLocation>
</comment>
<comment type="function">
    <text evidence="1">Required for vacuolar protein sorting.</text>
</comment>
<dbReference type="CDD" id="cd07597">
    <property type="entry name" value="BAR_SNX8"/>
    <property type="match status" value="1"/>
</dbReference>
<feature type="compositionally biased region" description="Low complexity" evidence="11">
    <location>
        <begin position="253"/>
        <end position="266"/>
    </location>
</feature>
<dbReference type="GO" id="GO:0005768">
    <property type="term" value="C:endosome"/>
    <property type="evidence" value="ECO:0007669"/>
    <property type="project" value="TreeGrafter"/>
</dbReference>
<feature type="compositionally biased region" description="Low complexity" evidence="11">
    <location>
        <begin position="284"/>
        <end position="307"/>
    </location>
</feature>
<comment type="caution">
    <text evidence="13">The sequence shown here is derived from an EMBL/GenBank/DDBJ whole genome shotgun (WGS) entry which is preliminary data.</text>
</comment>
<evidence type="ECO:0000313" key="13">
    <source>
        <dbReference type="EMBL" id="PKS13357.1"/>
    </source>
</evidence>
<proteinExistence type="inferred from homology"/>
<dbReference type="InterPro" id="IPR001683">
    <property type="entry name" value="PX_dom"/>
</dbReference>
<comment type="similarity">
    <text evidence="4">Belongs to the sorting nexin family.</text>
</comment>
<dbReference type="InterPro" id="IPR027267">
    <property type="entry name" value="AH/BAR_dom_sf"/>
</dbReference>
<dbReference type="FunFam" id="3.30.1520.10:FF:000037">
    <property type="entry name" value="Sorting nexin mvp-1"/>
    <property type="match status" value="1"/>
</dbReference>
<evidence type="ECO:0000256" key="6">
    <source>
        <dbReference type="ARBA" id="ARBA00022448"/>
    </source>
</evidence>
<dbReference type="Gene3D" id="1.10.238.10">
    <property type="entry name" value="EF-hand"/>
    <property type="match status" value="1"/>
</dbReference>
<dbReference type="SMART" id="SM00312">
    <property type="entry name" value="PX"/>
    <property type="match status" value="1"/>
</dbReference>
<dbReference type="Gene3D" id="3.30.1520.10">
    <property type="entry name" value="Phox-like domain"/>
    <property type="match status" value="1"/>
</dbReference>
<keyword evidence="14" id="KW-1185">Reference proteome</keyword>
<keyword evidence="9" id="KW-0472">Membrane</keyword>
<dbReference type="GO" id="GO:0016020">
    <property type="term" value="C:membrane"/>
    <property type="evidence" value="ECO:0007669"/>
    <property type="project" value="UniProtKB-SubCell"/>
</dbReference>
<dbReference type="GO" id="GO:0006623">
    <property type="term" value="P:protein targeting to vacuole"/>
    <property type="evidence" value="ECO:0007669"/>
    <property type="project" value="TreeGrafter"/>
</dbReference>
<dbReference type="EMBL" id="NLAX01000001">
    <property type="protein sequence ID" value="PKS13357.1"/>
    <property type="molecule type" value="Genomic_DNA"/>
</dbReference>
<name>A0A2N3NLQ5_9PEZI</name>
<dbReference type="GO" id="GO:0032266">
    <property type="term" value="F:phosphatidylinositol-3-phosphate binding"/>
    <property type="evidence" value="ECO:0007669"/>
    <property type="project" value="TreeGrafter"/>
</dbReference>
<gene>
    <name evidence="13" type="ORF">jhhlp_000128</name>
</gene>
<evidence type="ECO:0000313" key="14">
    <source>
        <dbReference type="Proteomes" id="UP000233524"/>
    </source>
</evidence>
<evidence type="ECO:0000256" key="8">
    <source>
        <dbReference type="ARBA" id="ARBA00022927"/>
    </source>
</evidence>
<protein>
    <recommendedName>
        <fullName evidence="5">Sorting nexin MVP1</fullName>
    </recommendedName>
    <alternativeName>
        <fullName evidence="10">Sorting nexin mvp1</fullName>
    </alternativeName>
</protein>
<feature type="compositionally biased region" description="Low complexity" evidence="11">
    <location>
        <begin position="28"/>
        <end position="38"/>
    </location>
</feature>
<reference evidence="13 14" key="1">
    <citation type="journal article" date="2017" name="G3 (Bethesda)">
        <title>First Draft Genome Sequence of the Pathogenic Fungus Lomentospora prolificans (Formerly Scedosporium prolificans).</title>
        <authorList>
            <person name="Luo R."/>
            <person name="Zimin A."/>
            <person name="Workman R."/>
            <person name="Fan Y."/>
            <person name="Pertea G."/>
            <person name="Grossman N."/>
            <person name="Wear M.P."/>
            <person name="Jia B."/>
            <person name="Miller H."/>
            <person name="Casadevall A."/>
            <person name="Timp W."/>
            <person name="Zhang S.X."/>
            <person name="Salzberg S.L."/>
        </authorList>
    </citation>
    <scope>NUCLEOTIDE SEQUENCE [LARGE SCALE GENOMIC DNA]</scope>
    <source>
        <strain evidence="13 14">JHH-5317</strain>
    </source>
</reference>
<dbReference type="InterPro" id="IPR036871">
    <property type="entry name" value="PX_dom_sf"/>
</dbReference>
<evidence type="ECO:0000259" key="12">
    <source>
        <dbReference type="PROSITE" id="PS50195"/>
    </source>
</evidence>
<evidence type="ECO:0000256" key="3">
    <source>
        <dbReference type="ARBA" id="ARBA00004496"/>
    </source>
</evidence>
<dbReference type="PROSITE" id="PS50195">
    <property type="entry name" value="PX"/>
    <property type="match status" value="1"/>
</dbReference>
<evidence type="ECO:0000256" key="5">
    <source>
        <dbReference type="ARBA" id="ARBA00014268"/>
    </source>
</evidence>